<dbReference type="OrthoDB" id="183072at2"/>
<keyword evidence="3" id="KW-1185">Reference proteome</keyword>
<dbReference type="SUPFAM" id="SSF51735">
    <property type="entry name" value="NAD(P)-binding Rossmann-fold domains"/>
    <property type="match status" value="1"/>
</dbReference>
<evidence type="ECO:0000259" key="1">
    <source>
        <dbReference type="Pfam" id="PF01370"/>
    </source>
</evidence>
<gene>
    <name evidence="2" type="ORF">LOKVESSMR4R_02434</name>
</gene>
<sequence>MKVLLTGASSFTGYWFAKALTEAGHEVVAPLFRARAAYAGDTRAERVSALESILRLVPDCAFGSPAFMALLDERFDLLAHHAATVGDYRSDDFDITGAVAANTHNLRDILGRGKLRGMVLTSSVFAQGEGAGTAPLPAFSPYGLSKGITSDIVTYRAAEADLPLGRFVIPNPFGPLEEPRFCAYLIRSWKAGETASVRTPAYVRDNIHVDLLARAYCRYAEDLLADCAAAALYPSGYVESQGAFATRFAAEMRSRLGLACELELAHQTEFSEPAFRVNTDLATVFVPDWDEQAAWDNIGEFYK</sequence>
<dbReference type="AlphaFoldDB" id="A0A1Y0EE67"/>
<proteinExistence type="predicted"/>
<dbReference type="EMBL" id="CP021431">
    <property type="protein sequence ID" value="ARU01738.1"/>
    <property type="molecule type" value="Genomic_DNA"/>
</dbReference>
<protein>
    <submittedName>
        <fullName evidence="2">NAD dependent epimerase/dehydratase family protein</fullName>
    </submittedName>
</protein>
<evidence type="ECO:0000313" key="2">
    <source>
        <dbReference type="EMBL" id="ARU01738.1"/>
    </source>
</evidence>
<dbReference type="Gene3D" id="3.40.50.720">
    <property type="entry name" value="NAD(P)-binding Rossmann-like Domain"/>
    <property type="match status" value="1"/>
</dbReference>
<accession>A0A1Y0EE67</accession>
<evidence type="ECO:0000313" key="3">
    <source>
        <dbReference type="Proteomes" id="UP000195273"/>
    </source>
</evidence>
<dbReference type="RefSeq" id="WP_087208741.1">
    <property type="nucleotide sequence ID" value="NZ_CP021431.1"/>
</dbReference>
<feature type="domain" description="NAD-dependent epimerase/dehydratase" evidence="1">
    <location>
        <begin position="3"/>
        <end position="222"/>
    </location>
</feature>
<dbReference type="KEGG" id="lvs:LOKVESSMR4R_02434"/>
<organism evidence="2 3">
    <name type="scientific">Yoonia vestfoldensis</name>
    <dbReference type="NCBI Taxonomy" id="245188"/>
    <lineage>
        <taxon>Bacteria</taxon>
        <taxon>Pseudomonadati</taxon>
        <taxon>Pseudomonadota</taxon>
        <taxon>Alphaproteobacteria</taxon>
        <taxon>Rhodobacterales</taxon>
        <taxon>Paracoccaceae</taxon>
        <taxon>Yoonia</taxon>
    </lineage>
</organism>
<name>A0A1Y0EE67_9RHOB</name>
<dbReference type="Pfam" id="PF01370">
    <property type="entry name" value="Epimerase"/>
    <property type="match status" value="1"/>
</dbReference>
<dbReference type="Proteomes" id="UP000195273">
    <property type="component" value="Chromosome"/>
</dbReference>
<reference evidence="2 3" key="1">
    <citation type="submission" date="2017-05" db="EMBL/GenBank/DDBJ databases">
        <title>Genome Sequence of Loktanella vestfoldensis Strain SMR4r Isolated from a Culture of the Diatom Skeletonema marinoi.</title>
        <authorList>
            <person name="Topel M."/>
            <person name="Pinder M.I.M."/>
            <person name="Johansson O.N."/>
            <person name="Kourtchenko O."/>
            <person name="Godhe A."/>
            <person name="Clarke A.K."/>
        </authorList>
    </citation>
    <scope>NUCLEOTIDE SEQUENCE [LARGE SCALE GENOMIC DNA]</scope>
    <source>
        <strain evidence="2 3">SMR4r</strain>
    </source>
</reference>
<dbReference type="InterPro" id="IPR001509">
    <property type="entry name" value="Epimerase_deHydtase"/>
</dbReference>
<dbReference type="InterPro" id="IPR036291">
    <property type="entry name" value="NAD(P)-bd_dom_sf"/>
</dbReference>